<name>A0A0K2ZV21_9XANT</name>
<dbReference type="Proteomes" id="UP000045978">
    <property type="component" value="Unassembled WGS sequence"/>
</dbReference>
<evidence type="ECO:0000313" key="1">
    <source>
        <dbReference type="EMBL" id="CTP89621.1"/>
    </source>
</evidence>
<protein>
    <submittedName>
        <fullName evidence="1">Uncharacterized protein</fullName>
    </submittedName>
</protein>
<dbReference type="EMBL" id="CXOJ01000057">
    <property type="protein sequence ID" value="CTP89621.1"/>
    <property type="molecule type" value="Genomic_DNA"/>
</dbReference>
<proteinExistence type="predicted"/>
<reference evidence="1 2" key="1">
    <citation type="submission" date="2015-07" db="EMBL/GenBank/DDBJ databases">
        <authorList>
            <person name="Noorani M."/>
        </authorList>
    </citation>
    <scope>NUCLEOTIDE SEQUENCE [LARGE SCALE GENOMIC DNA]</scope>
    <source>
        <strain evidence="1">LMG730</strain>
    </source>
</reference>
<gene>
    <name evidence="1" type="ORF">XTPLMG730_2540</name>
</gene>
<sequence length="32" mass="3842">MSIFDLRLDTERLQAHAVEVWGQSRADWQARR</sequence>
<dbReference type="AlphaFoldDB" id="A0A0K2ZV21"/>
<organism evidence="1 2">
    <name type="scientific">Xanthomonas graminis pv. phlei</name>
    <dbReference type="NCBI Taxonomy" id="487906"/>
    <lineage>
        <taxon>Bacteria</taxon>
        <taxon>Pseudomonadati</taxon>
        <taxon>Pseudomonadota</taxon>
        <taxon>Gammaproteobacteria</taxon>
        <taxon>Lysobacterales</taxon>
        <taxon>Lysobacteraceae</taxon>
        <taxon>Xanthomonas</taxon>
        <taxon>Xanthomonas translucens group</taxon>
        <taxon>Xanthomonas graminis</taxon>
    </lineage>
</organism>
<accession>A0A0K2ZV21</accession>
<evidence type="ECO:0000313" key="2">
    <source>
        <dbReference type="Proteomes" id="UP000045978"/>
    </source>
</evidence>